<feature type="domain" description="DUF4398" evidence="2">
    <location>
        <begin position="28"/>
        <end position="105"/>
    </location>
</feature>
<keyword evidence="4" id="KW-1185">Reference proteome</keyword>
<feature type="signal peptide" evidence="1">
    <location>
        <begin position="1"/>
        <end position="18"/>
    </location>
</feature>
<comment type="caution">
    <text evidence="3">The sequence shown here is derived from an EMBL/GenBank/DDBJ whole genome shotgun (WGS) entry which is preliminary data.</text>
</comment>
<dbReference type="Proteomes" id="UP000389128">
    <property type="component" value="Unassembled WGS sequence"/>
</dbReference>
<gene>
    <name evidence="3" type="ORF">ETQ85_16025</name>
</gene>
<dbReference type="AlphaFoldDB" id="A0A6C2CNP0"/>
<dbReference type="Pfam" id="PF14346">
    <property type="entry name" value="DUF4398"/>
    <property type="match status" value="1"/>
</dbReference>
<evidence type="ECO:0000256" key="1">
    <source>
        <dbReference type="SAM" id="SignalP"/>
    </source>
</evidence>
<organism evidence="3 4">
    <name type="scientific">Zoogloea oleivorans</name>
    <dbReference type="NCBI Taxonomy" id="1552750"/>
    <lineage>
        <taxon>Bacteria</taxon>
        <taxon>Pseudomonadati</taxon>
        <taxon>Pseudomonadota</taxon>
        <taxon>Betaproteobacteria</taxon>
        <taxon>Rhodocyclales</taxon>
        <taxon>Zoogloeaceae</taxon>
        <taxon>Zoogloea</taxon>
    </lineage>
</organism>
<dbReference type="InterPro" id="IPR025511">
    <property type="entry name" value="DUF4398"/>
</dbReference>
<evidence type="ECO:0000259" key="2">
    <source>
        <dbReference type="Pfam" id="PF14346"/>
    </source>
</evidence>
<protein>
    <submittedName>
        <fullName evidence="3">DUF4398 domain-containing protein</fullName>
    </submittedName>
</protein>
<dbReference type="OrthoDB" id="5574276at2"/>
<keyword evidence="1" id="KW-0732">Signal</keyword>
<accession>A0A6C2CNP0</accession>
<evidence type="ECO:0000313" key="3">
    <source>
        <dbReference type="EMBL" id="TYC55043.1"/>
    </source>
</evidence>
<dbReference type="PROSITE" id="PS51257">
    <property type="entry name" value="PROKAR_LIPOPROTEIN"/>
    <property type="match status" value="1"/>
</dbReference>
<proteinExistence type="predicted"/>
<feature type="chain" id="PRO_5025370390" evidence="1">
    <location>
        <begin position="19"/>
        <end position="121"/>
    </location>
</feature>
<dbReference type="EMBL" id="SDKK01000015">
    <property type="protein sequence ID" value="TYC55043.1"/>
    <property type="molecule type" value="Genomic_DNA"/>
</dbReference>
<dbReference type="Gene3D" id="1.20.1270.390">
    <property type="match status" value="1"/>
</dbReference>
<sequence>MRRIGLSALIAGTSFLMAACASTPAPTEQMAVSGAAVTRAAGAGGTEMAPAEMQTAREKLDRAKLAMSKEDYDTARNLAEEAQVDAQLAEAKARSGKARKAADELQEGIRVLREELNRKTK</sequence>
<evidence type="ECO:0000313" key="4">
    <source>
        <dbReference type="Proteomes" id="UP000389128"/>
    </source>
</evidence>
<reference evidence="3 4" key="1">
    <citation type="submission" date="2019-01" db="EMBL/GenBank/DDBJ databases">
        <title>Zoogloea oleivorans genome sequencing and assembly.</title>
        <authorList>
            <person name="Tancsics A."/>
            <person name="Farkas M."/>
            <person name="Kriszt B."/>
            <person name="Maroti G."/>
            <person name="Horvath B."/>
        </authorList>
    </citation>
    <scope>NUCLEOTIDE SEQUENCE [LARGE SCALE GENOMIC DNA]</scope>
    <source>
        <strain evidence="3 4">Buc</strain>
    </source>
</reference>
<name>A0A6C2CNP0_9RHOO</name>